<organism evidence="2 3">
    <name type="scientific">Maritalea myrionectae</name>
    <dbReference type="NCBI Taxonomy" id="454601"/>
    <lineage>
        <taxon>Bacteria</taxon>
        <taxon>Pseudomonadati</taxon>
        <taxon>Pseudomonadota</taxon>
        <taxon>Alphaproteobacteria</taxon>
        <taxon>Hyphomicrobiales</taxon>
        <taxon>Devosiaceae</taxon>
        <taxon>Maritalea</taxon>
    </lineage>
</organism>
<dbReference type="EMBL" id="CP021330">
    <property type="protein sequence ID" value="AVX04476.1"/>
    <property type="molecule type" value="Genomic_DNA"/>
</dbReference>
<dbReference type="AlphaFoldDB" id="A0A2R4MF08"/>
<feature type="domain" description="N-acetyltransferase" evidence="1">
    <location>
        <begin position="1"/>
        <end position="143"/>
    </location>
</feature>
<keyword evidence="3" id="KW-1185">Reference proteome</keyword>
<proteinExistence type="predicted"/>
<reference evidence="2 3" key="1">
    <citation type="submission" date="2017-05" db="EMBL/GenBank/DDBJ databases">
        <title>Genome Analysis of Maritalea myrionectae HL2708#5.</title>
        <authorList>
            <consortium name="Cotde Inc.-PKNU"/>
            <person name="Jang D."/>
            <person name="Oh H.-M."/>
        </authorList>
    </citation>
    <scope>NUCLEOTIDE SEQUENCE [LARGE SCALE GENOMIC DNA]</scope>
    <source>
        <strain evidence="2 3">HL2708#5</strain>
    </source>
</reference>
<gene>
    <name evidence="2" type="ORF">MXMO3_01952</name>
</gene>
<sequence>MAAIWHETYDGFIGAKRVERFVSLWLTDQQLRKEAESDAILSLLVVDGDEIVGQILMREVEPGIVRVARLYLASRYHGLGLGKQMLDEGIAAFPQAHLVRLEVYEPNHRAVRFYQAYGFVEKARAPSEFAPEGVNEILMELTL</sequence>
<accession>A0A2R4MF08</accession>
<dbReference type="InterPro" id="IPR016181">
    <property type="entry name" value="Acyl_CoA_acyltransferase"/>
</dbReference>
<dbReference type="PROSITE" id="PS51186">
    <property type="entry name" value="GNAT"/>
    <property type="match status" value="1"/>
</dbReference>
<evidence type="ECO:0000313" key="3">
    <source>
        <dbReference type="Proteomes" id="UP000258927"/>
    </source>
</evidence>
<protein>
    <recommendedName>
        <fullName evidence="1">N-acetyltransferase domain-containing protein</fullName>
    </recommendedName>
</protein>
<evidence type="ECO:0000259" key="1">
    <source>
        <dbReference type="PROSITE" id="PS51186"/>
    </source>
</evidence>
<name>A0A2R4MF08_9HYPH</name>
<evidence type="ECO:0000313" key="2">
    <source>
        <dbReference type="EMBL" id="AVX04476.1"/>
    </source>
</evidence>
<dbReference type="CDD" id="cd04301">
    <property type="entry name" value="NAT_SF"/>
    <property type="match status" value="1"/>
</dbReference>
<dbReference type="Proteomes" id="UP000258927">
    <property type="component" value="Chromosome"/>
</dbReference>
<dbReference type="KEGG" id="mmyr:MXMO3_01952"/>
<dbReference type="SUPFAM" id="SSF55729">
    <property type="entry name" value="Acyl-CoA N-acyltransferases (Nat)"/>
    <property type="match status" value="1"/>
</dbReference>
<dbReference type="STRING" id="1122213.GCA_000423365_02252"/>
<dbReference type="Pfam" id="PF00583">
    <property type="entry name" value="Acetyltransf_1"/>
    <property type="match status" value="1"/>
</dbReference>
<dbReference type="RefSeq" id="WP_162889214.1">
    <property type="nucleotide sequence ID" value="NZ_CP021330.1"/>
</dbReference>
<dbReference type="Gene3D" id="3.40.630.30">
    <property type="match status" value="1"/>
</dbReference>
<dbReference type="InterPro" id="IPR000182">
    <property type="entry name" value="GNAT_dom"/>
</dbReference>
<dbReference type="GO" id="GO:0016747">
    <property type="term" value="F:acyltransferase activity, transferring groups other than amino-acyl groups"/>
    <property type="evidence" value="ECO:0007669"/>
    <property type="project" value="InterPro"/>
</dbReference>